<dbReference type="Proteomes" id="UP000745577">
    <property type="component" value="Unassembled WGS sequence"/>
</dbReference>
<reference evidence="1" key="1">
    <citation type="submission" date="2020-04" db="EMBL/GenBank/DDBJ databases">
        <authorList>
            <person name="Zhang T."/>
        </authorList>
    </citation>
    <scope>NUCLEOTIDE SEQUENCE</scope>
    <source>
        <strain evidence="1">HKST-UBA15</strain>
    </source>
</reference>
<sequence>MKIKIEKKNLLVNTDNKRVLFHKEGKIDLADYSSVISIGDHVEVGNNVMSAPGEYEIEDILFSIFAFGENLDHPDIIFLDSNENIRVLYLLSHVDNLDKSIIEKLPEVNIVIAEIEDSKLDKKMQIVSDLEPDIFVPLVDKSRSEEIKKALGVSNIESVATLNVAQKDIEGESSELLVYLLNN</sequence>
<proteinExistence type="predicted"/>
<dbReference type="EMBL" id="JAGQLL010000002">
    <property type="protein sequence ID" value="MCA9379558.1"/>
    <property type="molecule type" value="Genomic_DNA"/>
</dbReference>
<accession>A0A955IDH6</accession>
<evidence type="ECO:0000313" key="2">
    <source>
        <dbReference type="Proteomes" id="UP000745577"/>
    </source>
</evidence>
<gene>
    <name evidence="1" type="ORF">KC675_00070</name>
</gene>
<evidence type="ECO:0000313" key="1">
    <source>
        <dbReference type="EMBL" id="MCA9379558.1"/>
    </source>
</evidence>
<dbReference type="AlphaFoldDB" id="A0A955IDH6"/>
<protein>
    <submittedName>
        <fullName evidence="1">Uncharacterized protein</fullName>
    </submittedName>
</protein>
<reference evidence="1" key="2">
    <citation type="journal article" date="2021" name="Microbiome">
        <title>Successional dynamics and alternative stable states in a saline activated sludge microbial community over 9 years.</title>
        <authorList>
            <person name="Wang Y."/>
            <person name="Ye J."/>
            <person name="Ju F."/>
            <person name="Liu L."/>
            <person name="Boyd J.A."/>
            <person name="Deng Y."/>
            <person name="Parks D.H."/>
            <person name="Jiang X."/>
            <person name="Yin X."/>
            <person name="Woodcroft B.J."/>
            <person name="Tyson G.W."/>
            <person name="Hugenholtz P."/>
            <person name="Polz M.F."/>
            <person name="Zhang T."/>
        </authorList>
    </citation>
    <scope>NUCLEOTIDE SEQUENCE</scope>
    <source>
        <strain evidence="1">HKST-UBA15</strain>
    </source>
</reference>
<name>A0A955IDH6_9BACT</name>
<comment type="caution">
    <text evidence="1">The sequence shown here is derived from an EMBL/GenBank/DDBJ whole genome shotgun (WGS) entry which is preliminary data.</text>
</comment>
<organism evidence="1 2">
    <name type="scientific">Candidatus Dojkabacteria bacterium</name>
    <dbReference type="NCBI Taxonomy" id="2099670"/>
    <lineage>
        <taxon>Bacteria</taxon>
        <taxon>Candidatus Dojkabacteria</taxon>
    </lineage>
</organism>